<dbReference type="PROSITE" id="PS52016">
    <property type="entry name" value="TONB_DEPENDENT_REC_3"/>
    <property type="match status" value="1"/>
</dbReference>
<keyword evidence="5 7" id="KW-0472">Membrane</keyword>
<dbReference type="InterPro" id="IPR037066">
    <property type="entry name" value="Plug_dom_sf"/>
</dbReference>
<evidence type="ECO:0000256" key="9">
    <source>
        <dbReference type="SAM" id="SignalP"/>
    </source>
</evidence>
<evidence type="ECO:0000256" key="2">
    <source>
        <dbReference type="ARBA" id="ARBA00022448"/>
    </source>
</evidence>
<evidence type="ECO:0000256" key="5">
    <source>
        <dbReference type="ARBA" id="ARBA00023136"/>
    </source>
</evidence>
<keyword evidence="2 7" id="KW-0813">Transport</keyword>
<evidence type="ECO:0000256" key="1">
    <source>
        <dbReference type="ARBA" id="ARBA00004571"/>
    </source>
</evidence>
<dbReference type="OrthoDB" id="9766643at2"/>
<dbReference type="RefSeq" id="WP_131184146.1">
    <property type="nucleotide sequence ID" value="NZ_QJUO01000010.1"/>
</dbReference>
<dbReference type="Gene3D" id="2.40.170.20">
    <property type="entry name" value="TonB-dependent receptor, beta-barrel domain"/>
    <property type="match status" value="1"/>
</dbReference>
<keyword evidence="9" id="KW-0732">Signal</keyword>
<keyword evidence="11" id="KW-0675">Receptor</keyword>
<organism evidence="11 12">
    <name type="scientific">Stutzerimonas kirkiae</name>
    <dbReference type="NCBI Taxonomy" id="2211392"/>
    <lineage>
        <taxon>Bacteria</taxon>
        <taxon>Pseudomonadati</taxon>
        <taxon>Pseudomonadota</taxon>
        <taxon>Gammaproteobacteria</taxon>
        <taxon>Pseudomonadales</taxon>
        <taxon>Pseudomonadaceae</taxon>
        <taxon>Stutzerimonas</taxon>
    </lineage>
</organism>
<sequence>MDTQANTRDATGNPRMLRRLASALLLASSLGGHGLQAAETQVTSLLHGTHRFTIEAQPLGSALLSFGQQAGIPISVDSDLVKSHSASAVQGNLSGLQALEQLLGGTALGWTVTASDTLEIRPLGDTGSSIEDSLRIADLLVLGYEEQGLPGETIIDQRAIQAFPGANGDITTLLKMHPSVQFSSQQQSSNTPGEINPADISINGARYYQNNFMIDGININNDLDPGYHTFNSIRSFDTTPSRSHGIALDADLLQEVKVYDSNVPAEYGGFNGGVIDAITRRPTPDLHGKLSFAMSRSEWTNYHVIDGEEENFDHPTTGNYQPEFLKTTVRGTLEGHLSEDFGAILNFSQKRSTIPQYRYESGYAGDTKKTDQTRRIDNYLLKTYWNVNERLVLDGSLTYAPQKDYYFVENRIDSGFDLESGGWQGSLKGEWQGNHALWTHKLALTELESSRTAESNDYINWYYSSSKNWGSSSSSTSRSAEGSYGNLEQKQRGATYSLKSDWSPLFLLHTEHNLTSGLELSHQKATWERPNAASSTTAFRRDNGTSCDGVSDLCSIGDLVNGSTRQYSSLKIRYAAGKIEATENKYALYLQDRLQWGRLTLRPGLRFEGDDYMDKKTLAPRFVASYDLFDNQATVLSAGANRYYGRNLFKYRLADGRQALNTTMTRTSSTGNWNMITTANTNKFSSLDIPYDDELTLGIAQHWLETDFRLNYVRRYGRDQVVRAYANVTGLDYGDGVTYTKYYYLYTNAGRSDSDNVSLTITPQPTLDLAGSRTSFQLAADWSRTLSAYGNYDSAVDADEYADADVVYDGSIMRYSELPAADFNRPWTLRLTSITEIPALHLTWSNFFRYRGAYDQIESTSGTVEIDGISYDLYEKHRIKGAPTWDTRIHWERPTGKDQSLFVAVDITNVADKINRTSYSRSGATYTSYETGRQFWLEVGYRF</sequence>
<name>A0A4Q9R6K5_9GAMM</name>
<feature type="region of interest" description="Disordered" evidence="8">
    <location>
        <begin position="467"/>
        <end position="486"/>
    </location>
</feature>
<reference evidence="11 12" key="1">
    <citation type="submission" date="2018-06" db="EMBL/GenBank/DDBJ databases">
        <title>Three novel Pseudomonas species isolated from symptomatic oak.</title>
        <authorList>
            <person name="Bueno-Gonzalez V."/>
            <person name="Brady C."/>
        </authorList>
    </citation>
    <scope>NUCLEOTIDE SEQUENCE [LARGE SCALE GENOMIC DNA]</scope>
    <source>
        <strain evidence="11 12">P17C</strain>
    </source>
</reference>
<gene>
    <name evidence="11" type="ORF">DNJ96_11290</name>
</gene>
<evidence type="ECO:0000313" key="11">
    <source>
        <dbReference type="EMBL" id="TBU96025.1"/>
    </source>
</evidence>
<dbReference type="Gene3D" id="3.55.50.30">
    <property type="match status" value="1"/>
</dbReference>
<dbReference type="SMART" id="SM00965">
    <property type="entry name" value="STN"/>
    <property type="match status" value="1"/>
</dbReference>
<comment type="caution">
    <text evidence="11">The sequence shown here is derived from an EMBL/GenBank/DDBJ whole genome shotgun (WGS) entry which is preliminary data.</text>
</comment>
<feature type="domain" description="Secretin/TonB short N-terminal" evidence="10">
    <location>
        <begin position="72"/>
        <end position="123"/>
    </location>
</feature>
<dbReference type="Proteomes" id="UP000292639">
    <property type="component" value="Unassembled WGS sequence"/>
</dbReference>
<evidence type="ECO:0000256" key="7">
    <source>
        <dbReference type="PROSITE-ProRule" id="PRU01360"/>
    </source>
</evidence>
<dbReference type="Gene3D" id="2.170.130.10">
    <property type="entry name" value="TonB-dependent receptor, plug domain"/>
    <property type="match status" value="1"/>
</dbReference>
<proteinExistence type="inferred from homology"/>
<protein>
    <submittedName>
        <fullName evidence="11">TonB-dependent receptor</fullName>
    </submittedName>
</protein>
<feature type="chain" id="PRO_5020874658" evidence="9">
    <location>
        <begin position="38"/>
        <end position="943"/>
    </location>
</feature>
<dbReference type="EMBL" id="QJUP01000014">
    <property type="protein sequence ID" value="TBU96025.1"/>
    <property type="molecule type" value="Genomic_DNA"/>
</dbReference>
<comment type="similarity">
    <text evidence="7">Belongs to the TonB-dependent receptor family.</text>
</comment>
<feature type="signal peptide" evidence="9">
    <location>
        <begin position="1"/>
        <end position="37"/>
    </location>
</feature>
<evidence type="ECO:0000259" key="10">
    <source>
        <dbReference type="SMART" id="SM00965"/>
    </source>
</evidence>
<evidence type="ECO:0000256" key="3">
    <source>
        <dbReference type="ARBA" id="ARBA00022452"/>
    </source>
</evidence>
<keyword evidence="12" id="KW-1185">Reference proteome</keyword>
<dbReference type="GO" id="GO:0009279">
    <property type="term" value="C:cell outer membrane"/>
    <property type="evidence" value="ECO:0007669"/>
    <property type="project" value="UniProtKB-SubCell"/>
</dbReference>
<dbReference type="InterPro" id="IPR012910">
    <property type="entry name" value="Plug_dom"/>
</dbReference>
<comment type="subcellular location">
    <subcellularLocation>
        <location evidence="1 7">Cell outer membrane</location>
        <topology evidence="1 7">Multi-pass membrane protein</topology>
    </subcellularLocation>
</comment>
<keyword evidence="3 7" id="KW-1134">Transmembrane beta strand</keyword>
<evidence type="ECO:0000313" key="12">
    <source>
        <dbReference type="Proteomes" id="UP000292639"/>
    </source>
</evidence>
<keyword evidence="4 7" id="KW-0812">Transmembrane</keyword>
<dbReference type="AlphaFoldDB" id="A0A4Q9R6K5"/>
<feature type="compositionally biased region" description="Low complexity" evidence="8">
    <location>
        <begin position="467"/>
        <end position="485"/>
    </location>
</feature>
<dbReference type="Pfam" id="PF07715">
    <property type="entry name" value="Plug"/>
    <property type="match status" value="1"/>
</dbReference>
<evidence type="ECO:0000256" key="4">
    <source>
        <dbReference type="ARBA" id="ARBA00022692"/>
    </source>
</evidence>
<dbReference type="InterPro" id="IPR036942">
    <property type="entry name" value="Beta-barrel_TonB_sf"/>
</dbReference>
<keyword evidence="6 7" id="KW-0998">Cell outer membrane</keyword>
<dbReference type="SUPFAM" id="SSF56935">
    <property type="entry name" value="Porins"/>
    <property type="match status" value="1"/>
</dbReference>
<dbReference type="InterPro" id="IPR039426">
    <property type="entry name" value="TonB-dep_rcpt-like"/>
</dbReference>
<evidence type="ECO:0000256" key="6">
    <source>
        <dbReference type="ARBA" id="ARBA00023237"/>
    </source>
</evidence>
<dbReference type="InterPro" id="IPR011662">
    <property type="entry name" value="Secretin/TonB_short_N"/>
</dbReference>
<accession>A0A4Q9R6K5</accession>
<evidence type="ECO:0000256" key="8">
    <source>
        <dbReference type="SAM" id="MobiDB-lite"/>
    </source>
</evidence>